<protein>
    <submittedName>
        <fullName evidence="1">Cold shock domain protein 1</fullName>
    </submittedName>
</protein>
<accession>M1DE27</accession>
<dbReference type="Proteomes" id="UP000011115">
    <property type="component" value="Unassembled WGS sequence"/>
</dbReference>
<sequence length="171" mass="17220">MTGLTDRERNHGPLTCLWFTPNPGIVDDGTLHGPWTTTWAVLVLVLVGQNLSDLDIRPWSPPWVVVLMTGCGRVRGPEPADHQPNLVDGKAAEFDVEPGNACCTKAVNDTGPDGAPLKEGSLDGGGGGVAGGMAVLWYGGDGTYSGSGGKCGGGGGGGGGGGCYKCGESGH</sequence>
<dbReference type="STRING" id="4113.M1DE27"/>
<dbReference type="PaxDb" id="4113-PGSC0003DMT400087554"/>
<reference evidence="2" key="1">
    <citation type="journal article" date="2011" name="Nature">
        <title>Genome sequence and analysis of the tuber crop potato.</title>
        <authorList>
            <consortium name="The Potato Genome Sequencing Consortium"/>
        </authorList>
    </citation>
    <scope>NUCLEOTIDE SEQUENCE [LARGE SCALE GENOMIC DNA]</scope>
    <source>
        <strain evidence="2">cv. DM1-3 516 R44</strain>
    </source>
</reference>
<name>M1DE27_SOLTU</name>
<keyword evidence="2" id="KW-1185">Reference proteome</keyword>
<dbReference type="Gramene" id="PGSC0003DMT400087554">
    <property type="protein sequence ID" value="PGSC0003DMT400087554"/>
    <property type="gene ID" value="PGSC0003DMG400037125"/>
</dbReference>
<evidence type="ECO:0000313" key="2">
    <source>
        <dbReference type="Proteomes" id="UP000011115"/>
    </source>
</evidence>
<dbReference type="PANTHER" id="PTHR46565:SF20">
    <property type="entry name" value="COLD SHOCK DOMAIN-CONTAINING PROTEIN 4"/>
    <property type="match status" value="1"/>
</dbReference>
<reference evidence="1" key="2">
    <citation type="submission" date="2015-06" db="UniProtKB">
        <authorList>
            <consortium name="EnsemblPlants"/>
        </authorList>
    </citation>
    <scope>IDENTIFICATION</scope>
    <source>
        <strain evidence="1">DM1-3 516 R44</strain>
    </source>
</reference>
<organism evidence="1 2">
    <name type="scientific">Solanum tuberosum</name>
    <name type="common">Potato</name>
    <dbReference type="NCBI Taxonomy" id="4113"/>
    <lineage>
        <taxon>Eukaryota</taxon>
        <taxon>Viridiplantae</taxon>
        <taxon>Streptophyta</taxon>
        <taxon>Embryophyta</taxon>
        <taxon>Tracheophyta</taxon>
        <taxon>Spermatophyta</taxon>
        <taxon>Magnoliopsida</taxon>
        <taxon>eudicotyledons</taxon>
        <taxon>Gunneridae</taxon>
        <taxon>Pentapetalae</taxon>
        <taxon>asterids</taxon>
        <taxon>lamiids</taxon>
        <taxon>Solanales</taxon>
        <taxon>Solanaceae</taxon>
        <taxon>Solanoideae</taxon>
        <taxon>Solaneae</taxon>
        <taxon>Solanum</taxon>
    </lineage>
</organism>
<dbReference type="HOGENOM" id="CLU_1565598_0_0_1"/>
<dbReference type="AlphaFoldDB" id="M1DE27"/>
<dbReference type="EnsemblPlants" id="PGSC0003DMT400087554">
    <property type="protein sequence ID" value="PGSC0003DMT400087554"/>
    <property type="gene ID" value="PGSC0003DMG400037125"/>
</dbReference>
<dbReference type="PANTHER" id="PTHR46565">
    <property type="entry name" value="COLD SHOCK DOMAIN PROTEIN 2"/>
    <property type="match status" value="1"/>
</dbReference>
<proteinExistence type="predicted"/>
<evidence type="ECO:0000313" key="1">
    <source>
        <dbReference type="EnsemblPlants" id="PGSC0003DMT400087554"/>
    </source>
</evidence>
<dbReference type="InParanoid" id="M1DE27"/>